<reference evidence="2 3" key="1">
    <citation type="journal article" date="2012" name="Science">
        <title>The Paleozoic origin of enzymatic lignin decomposition reconstructed from 31 fungal genomes.</title>
        <authorList>
            <person name="Floudas D."/>
            <person name="Binder M."/>
            <person name="Riley R."/>
            <person name="Barry K."/>
            <person name="Blanchette R.A."/>
            <person name="Henrissat B."/>
            <person name="Martinez A.T."/>
            <person name="Otillar R."/>
            <person name="Spatafora J.W."/>
            <person name="Yadav J.S."/>
            <person name="Aerts A."/>
            <person name="Benoit I."/>
            <person name="Boyd A."/>
            <person name="Carlson A."/>
            <person name="Copeland A."/>
            <person name="Coutinho P.M."/>
            <person name="de Vries R.P."/>
            <person name="Ferreira P."/>
            <person name="Findley K."/>
            <person name="Foster B."/>
            <person name="Gaskell J."/>
            <person name="Glotzer D."/>
            <person name="Gorecki P."/>
            <person name="Heitman J."/>
            <person name="Hesse C."/>
            <person name="Hori C."/>
            <person name="Igarashi K."/>
            <person name="Jurgens J.A."/>
            <person name="Kallen N."/>
            <person name="Kersten P."/>
            <person name="Kohler A."/>
            <person name="Kuees U."/>
            <person name="Kumar T.K.A."/>
            <person name="Kuo A."/>
            <person name="LaButti K."/>
            <person name="Larrondo L.F."/>
            <person name="Lindquist E."/>
            <person name="Ling A."/>
            <person name="Lombard V."/>
            <person name="Lucas S."/>
            <person name="Lundell T."/>
            <person name="Martin R."/>
            <person name="McLaughlin D.J."/>
            <person name="Morgenstern I."/>
            <person name="Morin E."/>
            <person name="Murat C."/>
            <person name="Nagy L.G."/>
            <person name="Nolan M."/>
            <person name="Ohm R.A."/>
            <person name="Patyshakuliyeva A."/>
            <person name="Rokas A."/>
            <person name="Ruiz-Duenas F.J."/>
            <person name="Sabat G."/>
            <person name="Salamov A."/>
            <person name="Samejima M."/>
            <person name="Schmutz J."/>
            <person name="Slot J.C."/>
            <person name="St John F."/>
            <person name="Stenlid J."/>
            <person name="Sun H."/>
            <person name="Sun S."/>
            <person name="Syed K."/>
            <person name="Tsang A."/>
            <person name="Wiebenga A."/>
            <person name="Young D."/>
            <person name="Pisabarro A."/>
            <person name="Eastwood D.C."/>
            <person name="Martin F."/>
            <person name="Cullen D."/>
            <person name="Grigoriev I.V."/>
            <person name="Hibbett D.S."/>
        </authorList>
    </citation>
    <scope>NUCLEOTIDE SEQUENCE [LARGE SCALE GENOMIC DNA]</scope>
    <source>
        <strain evidence="2 3">MD-104</strain>
    </source>
</reference>
<dbReference type="OMA" id="ATIGNRQ"/>
<accession>A0A2H3JI81</accession>
<proteinExistence type="predicted"/>
<sequence>MAAAGPNHLFFTSKDDPREDCIIIGFTYNAPTNQGSDKPIFYRFTTSQVSQTDSRTIVTRDAGQVVAQLDWPMHNQLGMITMGTKPQHPMSWMMMRGSTPNVRIFRSADSQLYEWRKVLNRPDSYDLFSGNTQIARFQREAKNTPIGPAHAVMQYIFDNDELLLECLVALCVNRWVDLRLQ</sequence>
<dbReference type="Proteomes" id="UP000218811">
    <property type="component" value="Unassembled WGS sequence"/>
</dbReference>
<dbReference type="AlphaFoldDB" id="A0A2H3JI81"/>
<evidence type="ECO:0000313" key="3">
    <source>
        <dbReference type="Proteomes" id="UP000218811"/>
    </source>
</evidence>
<protein>
    <recommendedName>
        <fullName evidence="1">DUF6593 domain-containing protein</fullName>
    </recommendedName>
</protein>
<dbReference type="InterPro" id="IPR046528">
    <property type="entry name" value="DUF6593"/>
</dbReference>
<keyword evidence="3" id="KW-1185">Reference proteome</keyword>
<name>A0A2H3JI81_WOLCO</name>
<dbReference type="EMBL" id="KB467942">
    <property type="protein sequence ID" value="PCH38459.1"/>
    <property type="molecule type" value="Genomic_DNA"/>
</dbReference>
<feature type="domain" description="DUF6593" evidence="1">
    <location>
        <begin position="36"/>
        <end position="148"/>
    </location>
</feature>
<gene>
    <name evidence="2" type="ORF">WOLCODRAFT_115523</name>
</gene>
<dbReference type="Pfam" id="PF20236">
    <property type="entry name" value="DUF6593"/>
    <property type="match status" value="1"/>
</dbReference>
<dbReference type="OrthoDB" id="3183898at2759"/>
<organism evidence="2 3">
    <name type="scientific">Wolfiporia cocos (strain MD-104)</name>
    <name type="common">Brown rot fungus</name>
    <dbReference type="NCBI Taxonomy" id="742152"/>
    <lineage>
        <taxon>Eukaryota</taxon>
        <taxon>Fungi</taxon>
        <taxon>Dikarya</taxon>
        <taxon>Basidiomycota</taxon>
        <taxon>Agaricomycotina</taxon>
        <taxon>Agaricomycetes</taxon>
        <taxon>Polyporales</taxon>
        <taxon>Phaeolaceae</taxon>
        <taxon>Wolfiporia</taxon>
    </lineage>
</organism>
<evidence type="ECO:0000313" key="2">
    <source>
        <dbReference type="EMBL" id="PCH38459.1"/>
    </source>
</evidence>
<evidence type="ECO:0000259" key="1">
    <source>
        <dbReference type="Pfam" id="PF20236"/>
    </source>
</evidence>